<feature type="domain" description="HTH tetR-type" evidence="5">
    <location>
        <begin position="5"/>
        <end position="65"/>
    </location>
</feature>
<dbReference type="SUPFAM" id="SSF46689">
    <property type="entry name" value="Homeodomain-like"/>
    <property type="match status" value="1"/>
</dbReference>
<keyword evidence="3" id="KW-0804">Transcription</keyword>
<organism evidence="6">
    <name type="scientific">Tunturiibacter psychrotolerans</name>
    <dbReference type="NCBI Taxonomy" id="3069686"/>
    <lineage>
        <taxon>Bacteria</taxon>
        <taxon>Pseudomonadati</taxon>
        <taxon>Acidobacteriota</taxon>
        <taxon>Terriglobia</taxon>
        <taxon>Terriglobales</taxon>
        <taxon>Acidobacteriaceae</taxon>
        <taxon>Tunturiibacter</taxon>
    </lineage>
</organism>
<dbReference type="Pfam" id="PF00440">
    <property type="entry name" value="TetR_N"/>
    <property type="match status" value="1"/>
</dbReference>
<protein>
    <submittedName>
        <fullName evidence="6">TetR family transcriptional regulator C-terminal domain-containing protein</fullName>
    </submittedName>
</protein>
<evidence type="ECO:0000259" key="5">
    <source>
        <dbReference type="PROSITE" id="PS50977"/>
    </source>
</evidence>
<dbReference type="InterPro" id="IPR001647">
    <property type="entry name" value="HTH_TetR"/>
</dbReference>
<dbReference type="Pfam" id="PF16925">
    <property type="entry name" value="TetR_C_13"/>
    <property type="match status" value="1"/>
</dbReference>
<dbReference type="KEGG" id="tpsc:RBB77_22660"/>
<feature type="DNA-binding region" description="H-T-H motif" evidence="4">
    <location>
        <begin position="28"/>
        <end position="47"/>
    </location>
</feature>
<proteinExistence type="predicted"/>
<keyword evidence="1" id="KW-0805">Transcription regulation</keyword>
<dbReference type="RefSeq" id="WP_353064026.1">
    <property type="nucleotide sequence ID" value="NZ_CP132942.1"/>
</dbReference>
<dbReference type="PANTHER" id="PTHR47506">
    <property type="entry name" value="TRANSCRIPTIONAL REGULATORY PROTEIN"/>
    <property type="match status" value="1"/>
</dbReference>
<accession>A0AAU7ZQH1</accession>
<sequence length="197" mass="22235">MGATLSTRDHLLQVGLERLRSTGYTATGVKEVLDVANVPKGSFYHYFPSKEEFAVEVFRLYATGEMERSARVFGDRKVAPVKRLRRYFEELISVYGQRGEISGCLVGSLSLEVADHSPRLRSELQAVYEGWQKSIADVLREAVQQGELAKSTRPDALAEFLLNSYEGALVRMKAEKSDRPLENFLHFAFDVLLKKQS</sequence>
<reference evidence="6" key="1">
    <citation type="submission" date="2023-08" db="EMBL/GenBank/DDBJ databases">
        <authorList>
            <person name="Messyasz A."/>
            <person name="Mannisto M.K."/>
            <person name="Kerkhof L.J."/>
            <person name="Haggblom M."/>
        </authorList>
    </citation>
    <scope>NUCLEOTIDE SEQUENCE</scope>
    <source>
        <strain evidence="6">X5P6</strain>
    </source>
</reference>
<name>A0AAU7ZQH1_9BACT</name>
<evidence type="ECO:0000256" key="4">
    <source>
        <dbReference type="PROSITE-ProRule" id="PRU00335"/>
    </source>
</evidence>
<keyword evidence="2 4" id="KW-0238">DNA-binding</keyword>
<dbReference type="InterPro" id="IPR036271">
    <property type="entry name" value="Tet_transcr_reg_TetR-rel_C_sf"/>
</dbReference>
<evidence type="ECO:0000256" key="1">
    <source>
        <dbReference type="ARBA" id="ARBA00023015"/>
    </source>
</evidence>
<dbReference type="PROSITE" id="PS50977">
    <property type="entry name" value="HTH_TETR_2"/>
    <property type="match status" value="1"/>
</dbReference>
<dbReference type="InterPro" id="IPR011075">
    <property type="entry name" value="TetR_C"/>
</dbReference>
<dbReference type="GO" id="GO:0003677">
    <property type="term" value="F:DNA binding"/>
    <property type="evidence" value="ECO:0007669"/>
    <property type="project" value="UniProtKB-UniRule"/>
</dbReference>
<gene>
    <name evidence="6" type="ORF">RBB77_22660</name>
</gene>
<dbReference type="SUPFAM" id="SSF48498">
    <property type="entry name" value="Tetracyclin repressor-like, C-terminal domain"/>
    <property type="match status" value="1"/>
</dbReference>
<reference evidence="6" key="2">
    <citation type="journal article" date="2024" name="Environ. Microbiol.">
        <title>Genome analysis and description of Tunturibacter gen. nov. expands the diversity of Terriglobia in tundra soils.</title>
        <authorList>
            <person name="Messyasz A."/>
            <person name="Mannisto M.K."/>
            <person name="Kerkhof L.J."/>
            <person name="Haggblom M.M."/>
        </authorList>
    </citation>
    <scope>NUCLEOTIDE SEQUENCE</scope>
    <source>
        <strain evidence="6">X5P6</strain>
    </source>
</reference>
<dbReference type="EMBL" id="CP132942">
    <property type="protein sequence ID" value="XCB33184.1"/>
    <property type="molecule type" value="Genomic_DNA"/>
</dbReference>
<evidence type="ECO:0000256" key="3">
    <source>
        <dbReference type="ARBA" id="ARBA00023163"/>
    </source>
</evidence>
<dbReference type="Gene3D" id="1.10.357.10">
    <property type="entry name" value="Tetracycline Repressor, domain 2"/>
    <property type="match status" value="1"/>
</dbReference>
<dbReference type="AlphaFoldDB" id="A0AAU7ZQH1"/>
<evidence type="ECO:0000256" key="2">
    <source>
        <dbReference type="ARBA" id="ARBA00023125"/>
    </source>
</evidence>
<evidence type="ECO:0000313" key="6">
    <source>
        <dbReference type="EMBL" id="XCB33184.1"/>
    </source>
</evidence>
<dbReference type="InterPro" id="IPR009057">
    <property type="entry name" value="Homeodomain-like_sf"/>
</dbReference>
<dbReference type="PANTHER" id="PTHR47506:SF6">
    <property type="entry name" value="HTH-TYPE TRANSCRIPTIONAL REPRESSOR NEMR"/>
    <property type="match status" value="1"/>
</dbReference>